<dbReference type="InterPro" id="IPR008551">
    <property type="entry name" value="TANGO2"/>
</dbReference>
<reference evidence="2 3" key="1">
    <citation type="submission" date="2017-05" db="EMBL/GenBank/DDBJ databases">
        <authorList>
            <person name="Song R."/>
            <person name="Chenine A.L."/>
            <person name="Ruprecht R.M."/>
        </authorList>
    </citation>
    <scope>NUCLEOTIDE SEQUENCE [LARGE SCALE GENOMIC DNA]</scope>
    <source>
        <strain evidence="2 3">CECT 7927</strain>
    </source>
</reference>
<protein>
    <submittedName>
        <fullName evidence="1">NRDE family protein</fullName>
    </submittedName>
</protein>
<evidence type="ECO:0000313" key="3">
    <source>
        <dbReference type="Proteomes" id="UP000196125"/>
    </source>
</evidence>
<reference evidence="1 4" key="2">
    <citation type="submission" date="2023-11" db="EMBL/GenBank/DDBJ databases">
        <title>Plant-associative lifestyle of Vibrio porteresiae and its evolutionary dynamics.</title>
        <authorList>
            <person name="Rameshkumar N."/>
            <person name="Kirti K."/>
        </authorList>
    </citation>
    <scope>NUCLEOTIDE SEQUENCE [LARGE SCALE GENOMIC DNA]</scope>
    <source>
        <strain evidence="1 4">MSSRF38</strain>
    </source>
</reference>
<proteinExistence type="predicted"/>
<dbReference type="AlphaFoldDB" id="A0A1Y6ITR3"/>
<dbReference type="EMBL" id="JAWRCO010000002">
    <property type="protein sequence ID" value="MDW6004754.1"/>
    <property type="molecule type" value="Genomic_DNA"/>
</dbReference>
<dbReference type="EMBL" id="FXXI01000003">
    <property type="protein sequence ID" value="SMS01045.1"/>
    <property type="molecule type" value="Genomic_DNA"/>
</dbReference>
<accession>A0A1Y6ITR3</accession>
<evidence type="ECO:0000313" key="2">
    <source>
        <dbReference type="EMBL" id="SMS01045.1"/>
    </source>
</evidence>
<organism evidence="2 3">
    <name type="scientific">Vibrio mangrovi</name>
    <dbReference type="NCBI Taxonomy" id="474394"/>
    <lineage>
        <taxon>Bacteria</taxon>
        <taxon>Pseudomonadati</taxon>
        <taxon>Pseudomonadota</taxon>
        <taxon>Gammaproteobacteria</taxon>
        <taxon>Vibrionales</taxon>
        <taxon>Vibrionaceae</taxon>
        <taxon>Vibrio</taxon>
    </lineage>
</organism>
<evidence type="ECO:0000313" key="1">
    <source>
        <dbReference type="EMBL" id="MDW6004754.1"/>
    </source>
</evidence>
<gene>
    <name evidence="1" type="ORF">SBX37_18000</name>
    <name evidence="2" type="ORF">VIM7927_02322</name>
</gene>
<dbReference type="Pfam" id="PF05742">
    <property type="entry name" value="TANGO2"/>
    <property type="match status" value="1"/>
</dbReference>
<dbReference type="RefSeq" id="WP_087481080.1">
    <property type="nucleotide sequence ID" value="NZ_AP024884.1"/>
</dbReference>
<dbReference type="Proteomes" id="UP001283366">
    <property type="component" value="Unassembled WGS sequence"/>
</dbReference>
<sequence length="250" mass="28152">MCSVSWFLTPDGYQLFFNRDEQKSRALAHSPRQFEIDGVSVLMPIDPVGQGSWISLNEYGVSLCLLNNYQGKEPSGPLTSRGQLVRMLSGAVSAKQVTEWFQQILPQQFAPFTLLAFDTQVCSGGKDVTACEWDGEKVRIYPTRCPLFSSGIDLKGVQAYRHSAYHQHLEFTPTFQNALDFHRNHAPDSGHLSVCMHREDAHTVSFTHISVSNTHKEMVYIPGSPCCELSEQSLTTHRYSLNIDDHRRSA</sequence>
<dbReference type="Proteomes" id="UP000196125">
    <property type="component" value="Unassembled WGS sequence"/>
</dbReference>
<dbReference type="OrthoDB" id="1113830at2"/>
<name>A0A1Y6ITR3_9VIBR</name>
<evidence type="ECO:0000313" key="4">
    <source>
        <dbReference type="Proteomes" id="UP001283366"/>
    </source>
</evidence>
<keyword evidence="4" id="KW-1185">Reference proteome</keyword>